<evidence type="ECO:0000256" key="1">
    <source>
        <dbReference type="ARBA" id="ARBA00004141"/>
    </source>
</evidence>
<comment type="subcellular location">
    <subcellularLocation>
        <location evidence="1">Membrane</location>
        <topology evidence="1">Multi-pass membrane protein</topology>
    </subcellularLocation>
</comment>
<name>A0A813XS65_9BILA</name>
<evidence type="ECO:0000256" key="2">
    <source>
        <dbReference type="ARBA" id="ARBA00022692"/>
    </source>
</evidence>
<keyword evidence="2 5" id="KW-0812">Transmembrane</keyword>
<evidence type="ECO:0000313" key="6">
    <source>
        <dbReference type="EMBL" id="CAF0872174.1"/>
    </source>
</evidence>
<dbReference type="Proteomes" id="UP000663832">
    <property type="component" value="Unassembled WGS sequence"/>
</dbReference>
<protein>
    <recommendedName>
        <fullName evidence="9">Sugar phosphate transporter domain-containing protein</fullName>
    </recommendedName>
</protein>
<proteinExistence type="predicted"/>
<dbReference type="Proteomes" id="UP000663877">
    <property type="component" value="Unassembled WGS sequence"/>
</dbReference>
<gene>
    <name evidence="7" type="ORF">BJG266_LOCUS29893</name>
    <name evidence="6" type="ORF">QVE165_LOCUS7954</name>
</gene>
<comment type="caution">
    <text evidence="6">The sequence shown here is derived from an EMBL/GenBank/DDBJ whole genome shotgun (WGS) entry which is preliminary data.</text>
</comment>
<sequence>MLAVIIPLAGIREGQQLLYQLHLLNRKTFSHIGVYIGLFGSSALLAFCLEFSEFLLVSNTSSLTLSVSGIFKEVVMLYLAVEYNKNELNTINIIGLVICLTGIIFHCILKFYILQKEKHMDIDPVVTERLLLRRLESVDEWSIDGETNMRRTHAND</sequence>
<reference evidence="6" key="1">
    <citation type="submission" date="2021-02" db="EMBL/GenBank/DDBJ databases">
        <authorList>
            <person name="Nowell W R."/>
        </authorList>
    </citation>
    <scope>NUCLEOTIDE SEQUENCE</scope>
</reference>
<accession>A0A813XS65</accession>
<dbReference type="AlphaFoldDB" id="A0A813XS65"/>
<dbReference type="GO" id="GO:0016020">
    <property type="term" value="C:membrane"/>
    <property type="evidence" value="ECO:0007669"/>
    <property type="project" value="UniProtKB-SubCell"/>
</dbReference>
<evidence type="ECO:0000313" key="7">
    <source>
        <dbReference type="EMBL" id="CAF1256674.1"/>
    </source>
</evidence>
<evidence type="ECO:0000256" key="4">
    <source>
        <dbReference type="ARBA" id="ARBA00023136"/>
    </source>
</evidence>
<keyword evidence="4 5" id="KW-0472">Membrane</keyword>
<dbReference type="EMBL" id="CAJNOI010000362">
    <property type="protein sequence ID" value="CAF1256674.1"/>
    <property type="molecule type" value="Genomic_DNA"/>
</dbReference>
<dbReference type="InterPro" id="IPR050186">
    <property type="entry name" value="TPT_transporter"/>
</dbReference>
<keyword evidence="8" id="KW-1185">Reference proteome</keyword>
<feature type="transmembrane region" description="Helical" evidence="5">
    <location>
        <begin position="32"/>
        <end position="51"/>
    </location>
</feature>
<feature type="transmembrane region" description="Helical" evidence="5">
    <location>
        <begin position="93"/>
        <end position="113"/>
    </location>
</feature>
<evidence type="ECO:0008006" key="9">
    <source>
        <dbReference type="Google" id="ProtNLM"/>
    </source>
</evidence>
<evidence type="ECO:0000313" key="8">
    <source>
        <dbReference type="Proteomes" id="UP000663832"/>
    </source>
</evidence>
<dbReference type="PANTHER" id="PTHR11132">
    <property type="entry name" value="SOLUTE CARRIER FAMILY 35"/>
    <property type="match status" value="1"/>
</dbReference>
<evidence type="ECO:0000256" key="5">
    <source>
        <dbReference type="SAM" id="Phobius"/>
    </source>
</evidence>
<dbReference type="EMBL" id="CAJNOM010000035">
    <property type="protein sequence ID" value="CAF0872174.1"/>
    <property type="molecule type" value="Genomic_DNA"/>
</dbReference>
<evidence type="ECO:0000256" key="3">
    <source>
        <dbReference type="ARBA" id="ARBA00022989"/>
    </source>
</evidence>
<dbReference type="OrthoDB" id="6418713at2759"/>
<feature type="transmembrane region" description="Helical" evidence="5">
    <location>
        <begin position="63"/>
        <end position="81"/>
    </location>
</feature>
<organism evidence="6 8">
    <name type="scientific">Adineta steineri</name>
    <dbReference type="NCBI Taxonomy" id="433720"/>
    <lineage>
        <taxon>Eukaryota</taxon>
        <taxon>Metazoa</taxon>
        <taxon>Spiralia</taxon>
        <taxon>Gnathifera</taxon>
        <taxon>Rotifera</taxon>
        <taxon>Eurotatoria</taxon>
        <taxon>Bdelloidea</taxon>
        <taxon>Adinetida</taxon>
        <taxon>Adinetidae</taxon>
        <taxon>Adineta</taxon>
    </lineage>
</organism>
<keyword evidence="3 5" id="KW-1133">Transmembrane helix</keyword>